<evidence type="ECO:0000256" key="2">
    <source>
        <dbReference type="ARBA" id="ARBA00022694"/>
    </source>
</evidence>
<feature type="compositionally biased region" description="Polar residues" evidence="4">
    <location>
        <begin position="11"/>
        <end position="29"/>
    </location>
</feature>
<feature type="region of interest" description="Disordered" evidence="4">
    <location>
        <begin position="53"/>
        <end position="90"/>
    </location>
</feature>
<evidence type="ECO:0000313" key="6">
    <source>
        <dbReference type="EMBL" id="KAK5051929.1"/>
    </source>
</evidence>
<feature type="domain" description="Pseudouridine synthase I TruA alpha/beta" evidence="5">
    <location>
        <begin position="362"/>
        <end position="502"/>
    </location>
</feature>
<sequence length="646" mass="72138">MSTPDGHRAQRNTNSMSQEINPRSDYATSSHEDLISRITALERQLQDSTKRLSELTAQNARGRTTTTQTRSTSKPPSRSRSSSQRRLKAFDPSLYSTRHIALKFAYLGQRYNGFEHPNGNVIPQPSIEEALWKALRKTRLISPPSEPGADGVPLDQSYELLWGPEKRLKAYTEGRDTAEQRGQKVKLEVNWEGCQYSKCGRTDRGVSAFGQVIGIRVRSNRPVEKTVIENTIGNGEVGGRSQAQTIQGENSSLLLEDEMPSIDTGDLDIDTYTQPFDPIADELSYVTMLNSVLPPDIRILAWCPAPPPTFDARFSCRERRYKYFFTNPAFCPTPGPPGLSMYNGKPANVREGWLNIDKMKEAAKKLEGLHDFRNLCKIDPTKQMPNCQRRVTFADVVEFDSPGKDFSKIPDLNQTGSNALLSSMLEGVTGETGPKVYTFCVHGSAFLWHQVRCMAAIMFLVGQGLEEPSIVDELLDIEKTPRRPLYEMADDAPLVLWDCIFPESDEDMCDSLDWVYTGDARSLSALNTKGDGRFGSAGLVDELWRQWRQAKMNEVLVGSLLDLAMGQGDGSSFARGGQRGSLPSGNARSAKVFDGGDNARTVGKYIPVMRKPKLDSLEEQNEKWARTRGWKRELKKGAVEEKADED</sequence>
<feature type="compositionally biased region" description="Low complexity" evidence="4">
    <location>
        <begin position="63"/>
        <end position="84"/>
    </location>
</feature>
<dbReference type="InterPro" id="IPR020103">
    <property type="entry name" value="PsdUridine_synth_cat_dom_sf"/>
</dbReference>
<organism evidence="6 7">
    <name type="scientific">Exophiala bonariae</name>
    <dbReference type="NCBI Taxonomy" id="1690606"/>
    <lineage>
        <taxon>Eukaryota</taxon>
        <taxon>Fungi</taxon>
        <taxon>Dikarya</taxon>
        <taxon>Ascomycota</taxon>
        <taxon>Pezizomycotina</taxon>
        <taxon>Eurotiomycetes</taxon>
        <taxon>Chaetothyriomycetidae</taxon>
        <taxon>Chaetothyriales</taxon>
        <taxon>Herpotrichiellaceae</taxon>
        <taxon>Exophiala</taxon>
    </lineage>
</organism>
<feature type="region of interest" description="Disordered" evidence="4">
    <location>
        <begin position="1"/>
        <end position="32"/>
    </location>
</feature>
<evidence type="ECO:0000313" key="7">
    <source>
        <dbReference type="Proteomes" id="UP001358417"/>
    </source>
</evidence>
<dbReference type="GO" id="GO:0031119">
    <property type="term" value="P:tRNA pseudouridine synthesis"/>
    <property type="evidence" value="ECO:0007669"/>
    <property type="project" value="TreeGrafter"/>
</dbReference>
<dbReference type="GO" id="GO:0005634">
    <property type="term" value="C:nucleus"/>
    <property type="evidence" value="ECO:0007669"/>
    <property type="project" value="TreeGrafter"/>
</dbReference>
<dbReference type="AlphaFoldDB" id="A0AAV9N8N1"/>
<comment type="caution">
    <text evidence="6">The sequence shown here is derived from an EMBL/GenBank/DDBJ whole genome shotgun (WGS) entry which is preliminary data.</text>
</comment>
<dbReference type="RefSeq" id="XP_064705943.1">
    <property type="nucleotide sequence ID" value="XM_064846333.1"/>
</dbReference>
<dbReference type="PANTHER" id="PTHR11142">
    <property type="entry name" value="PSEUDOURIDYLATE SYNTHASE"/>
    <property type="match status" value="1"/>
</dbReference>
<gene>
    <name evidence="6" type="ORF">LTR84_002732</name>
</gene>
<dbReference type="InterPro" id="IPR020097">
    <property type="entry name" value="PsdUridine_synth_TruA_a/b_dom"/>
</dbReference>
<dbReference type="Proteomes" id="UP001358417">
    <property type="component" value="Unassembled WGS sequence"/>
</dbReference>
<dbReference type="Gene3D" id="3.30.70.580">
    <property type="entry name" value="Pseudouridine synthase I, catalytic domain, N-terminal subdomain"/>
    <property type="match status" value="1"/>
</dbReference>
<reference evidence="6 7" key="1">
    <citation type="submission" date="2023-08" db="EMBL/GenBank/DDBJ databases">
        <title>Black Yeasts Isolated from many extreme environments.</title>
        <authorList>
            <person name="Coleine C."/>
            <person name="Stajich J.E."/>
            <person name="Selbmann L."/>
        </authorList>
    </citation>
    <scope>NUCLEOTIDE SEQUENCE [LARGE SCALE GENOMIC DNA]</scope>
    <source>
        <strain evidence="6 7">CCFEE 5792</strain>
    </source>
</reference>
<name>A0AAV9N8N1_9EURO</name>
<evidence type="ECO:0000259" key="5">
    <source>
        <dbReference type="Pfam" id="PF01416"/>
    </source>
</evidence>
<dbReference type="PANTHER" id="PTHR11142:SF5">
    <property type="entry name" value="TRNA PSEUDOURIDINE(38_39) SYNTHASE"/>
    <property type="match status" value="1"/>
</dbReference>
<dbReference type="GO" id="GO:0003723">
    <property type="term" value="F:RNA binding"/>
    <property type="evidence" value="ECO:0007669"/>
    <property type="project" value="InterPro"/>
</dbReference>
<evidence type="ECO:0000256" key="3">
    <source>
        <dbReference type="ARBA" id="ARBA00023235"/>
    </source>
</evidence>
<dbReference type="Gene3D" id="3.30.70.660">
    <property type="entry name" value="Pseudouridine synthase I, catalytic domain, C-terminal subdomain"/>
    <property type="match status" value="1"/>
</dbReference>
<keyword evidence="3" id="KW-0413">Isomerase</keyword>
<dbReference type="InterPro" id="IPR020095">
    <property type="entry name" value="PsdUridine_synth_TruA_C"/>
</dbReference>
<dbReference type="GO" id="GO:0005737">
    <property type="term" value="C:cytoplasm"/>
    <property type="evidence" value="ECO:0007669"/>
    <property type="project" value="TreeGrafter"/>
</dbReference>
<dbReference type="InterPro" id="IPR020094">
    <property type="entry name" value="TruA/RsuA/RluB/E/F_N"/>
</dbReference>
<feature type="region of interest" description="Disordered" evidence="4">
    <location>
        <begin position="572"/>
        <end position="595"/>
    </location>
</feature>
<evidence type="ECO:0000256" key="4">
    <source>
        <dbReference type="SAM" id="MobiDB-lite"/>
    </source>
</evidence>
<dbReference type="GO" id="GO:0009982">
    <property type="term" value="F:pseudouridine synthase activity"/>
    <property type="evidence" value="ECO:0007669"/>
    <property type="project" value="InterPro"/>
</dbReference>
<keyword evidence="2" id="KW-0819">tRNA processing</keyword>
<accession>A0AAV9N8N1</accession>
<protein>
    <recommendedName>
        <fullName evidence="5">Pseudouridine synthase I TruA alpha/beta domain-containing protein</fullName>
    </recommendedName>
</protein>
<dbReference type="EMBL" id="JAVRRD010000014">
    <property type="protein sequence ID" value="KAK5051929.1"/>
    <property type="molecule type" value="Genomic_DNA"/>
</dbReference>
<dbReference type="Pfam" id="PF01416">
    <property type="entry name" value="PseudoU_synth_1"/>
    <property type="match status" value="1"/>
</dbReference>
<dbReference type="GO" id="GO:1990481">
    <property type="term" value="P:mRNA pseudouridine synthesis"/>
    <property type="evidence" value="ECO:0007669"/>
    <property type="project" value="TreeGrafter"/>
</dbReference>
<comment type="similarity">
    <text evidence="1">Belongs to the tRNA pseudouridine synthase TruA family.</text>
</comment>
<dbReference type="SUPFAM" id="SSF55120">
    <property type="entry name" value="Pseudouridine synthase"/>
    <property type="match status" value="1"/>
</dbReference>
<dbReference type="GeneID" id="89970931"/>
<dbReference type="InterPro" id="IPR001406">
    <property type="entry name" value="PsdUridine_synth_TruA"/>
</dbReference>
<evidence type="ECO:0000256" key="1">
    <source>
        <dbReference type="ARBA" id="ARBA00009375"/>
    </source>
</evidence>
<keyword evidence="7" id="KW-1185">Reference proteome</keyword>
<proteinExistence type="inferred from homology"/>